<keyword evidence="4" id="KW-1185">Reference proteome</keyword>
<dbReference type="Gene3D" id="3.40.50.720">
    <property type="entry name" value="NAD(P)-binding Rossmann-like Domain"/>
    <property type="match status" value="1"/>
</dbReference>
<dbReference type="RefSeq" id="WP_167478225.1">
    <property type="nucleotide sequence ID" value="NZ_CP046172.1"/>
</dbReference>
<evidence type="ECO:0000256" key="1">
    <source>
        <dbReference type="ARBA" id="ARBA00023002"/>
    </source>
</evidence>
<dbReference type="PANTHER" id="PTHR14239">
    <property type="entry name" value="DUDULIN-RELATED"/>
    <property type="match status" value="1"/>
</dbReference>
<proteinExistence type="predicted"/>
<accession>A0A6G9YS90</accession>
<protein>
    <submittedName>
        <fullName evidence="3">NADP oxidoreductase</fullName>
    </submittedName>
</protein>
<dbReference type="InterPro" id="IPR028939">
    <property type="entry name" value="P5C_Rdtase_cat_N"/>
</dbReference>
<organism evidence="3 4">
    <name type="scientific">Nocardia arthritidis</name>
    <dbReference type="NCBI Taxonomy" id="228602"/>
    <lineage>
        <taxon>Bacteria</taxon>
        <taxon>Bacillati</taxon>
        <taxon>Actinomycetota</taxon>
        <taxon>Actinomycetes</taxon>
        <taxon>Mycobacteriales</taxon>
        <taxon>Nocardiaceae</taxon>
        <taxon>Nocardia</taxon>
    </lineage>
</organism>
<dbReference type="InterPro" id="IPR051267">
    <property type="entry name" value="STEAP_metalloreductase"/>
</dbReference>
<evidence type="ECO:0000313" key="4">
    <source>
        <dbReference type="Proteomes" id="UP000503540"/>
    </source>
</evidence>
<dbReference type="SUPFAM" id="SSF51735">
    <property type="entry name" value="NAD(P)-binding Rossmann-fold domains"/>
    <property type="match status" value="1"/>
</dbReference>
<dbReference type="Proteomes" id="UP000503540">
    <property type="component" value="Chromosome"/>
</dbReference>
<name>A0A6G9YS90_9NOCA</name>
<gene>
    <name evidence="3" type="ORF">F5544_41410</name>
</gene>
<dbReference type="KEGG" id="nah:F5544_41410"/>
<dbReference type="PANTHER" id="PTHR14239:SF10">
    <property type="entry name" value="REDUCTASE"/>
    <property type="match status" value="1"/>
</dbReference>
<dbReference type="Pfam" id="PF03807">
    <property type="entry name" value="F420_oxidored"/>
    <property type="match status" value="1"/>
</dbReference>
<dbReference type="EMBL" id="CP046172">
    <property type="protein sequence ID" value="QIS16092.1"/>
    <property type="molecule type" value="Genomic_DNA"/>
</dbReference>
<dbReference type="AlphaFoldDB" id="A0A6G9YS90"/>
<feature type="domain" description="Pyrroline-5-carboxylate reductase catalytic N-terminal" evidence="2">
    <location>
        <begin position="2"/>
        <end position="92"/>
    </location>
</feature>
<evidence type="ECO:0000313" key="3">
    <source>
        <dbReference type="EMBL" id="QIS16092.1"/>
    </source>
</evidence>
<dbReference type="GO" id="GO:0016491">
    <property type="term" value="F:oxidoreductase activity"/>
    <property type="evidence" value="ECO:0007669"/>
    <property type="project" value="UniProtKB-KW"/>
</dbReference>
<dbReference type="InterPro" id="IPR036291">
    <property type="entry name" value="NAD(P)-bd_dom_sf"/>
</dbReference>
<reference evidence="3 4" key="1">
    <citation type="journal article" date="2019" name="ACS Chem. Biol.">
        <title>Identification and Mobilization of a Cryptic Antibiotic Biosynthesis Gene Locus from a Human-Pathogenic Nocardia Isolate.</title>
        <authorList>
            <person name="Herisse M."/>
            <person name="Ishida K."/>
            <person name="Porter J.L."/>
            <person name="Howden B."/>
            <person name="Hertweck C."/>
            <person name="Stinear T.P."/>
            <person name="Pidot S.J."/>
        </authorList>
    </citation>
    <scope>NUCLEOTIDE SEQUENCE [LARGE SCALE GENOMIC DNA]</scope>
    <source>
        <strain evidence="3 4">AUSMDU00012717</strain>
    </source>
</reference>
<evidence type="ECO:0000259" key="2">
    <source>
        <dbReference type="Pfam" id="PF03807"/>
    </source>
</evidence>
<sequence length="221" mass="22603">MRIGIIGAGSMAAALGGGWAAAGHEIRIGARNAGAASELAAKIGSGATGGSIAEAAEFGEAVLLALPPSAMDAVLRSVPGGFAGKTLIDCSNAFMPDEAAPEGTLAFVLSEDAVAERISATVPDAHVVKAFNLLAAEIFAADTREFEGRTLGMPYCGDDPAALRLVADLIEDLKFQPIPAGGLHRARYLEATSVFVVGLWFGGQDARAMFPPVEATYAEVD</sequence>
<keyword evidence="1" id="KW-0560">Oxidoreductase</keyword>